<name>A0A176S6C6_9GAMM</name>
<sequence>MPQLCNICGSILSQFCYVLLSMTNSQYKSPAHKLINFFKNSRDKWKVKVQDAKKKIRSLTQTLRKVRPLGSELQAQVKELKQQVKELDENLQILANGQTRKKRASVIIEQKPDKILAPVGQESSSHSNHHQPETSKPLVPVNHHYDARTISMASELVTTACLSFRAAGKSLSILEKYLPIESPSADSIRQWVYRLGYYELLEQPKPKRADWVFIADLTASIGTHKCLVVLGVPLKKLKQCQWHLSHQDVTLLGLAI</sequence>
<keyword evidence="4" id="KW-1185">Reference proteome</keyword>
<comment type="caution">
    <text evidence="3">The sequence shown here is derived from an EMBL/GenBank/DDBJ whole genome shotgun (WGS) entry which is preliminary data.</text>
</comment>
<feature type="region of interest" description="Disordered" evidence="2">
    <location>
        <begin position="118"/>
        <end position="139"/>
    </location>
</feature>
<feature type="coiled-coil region" evidence="1">
    <location>
        <begin position="42"/>
        <end position="97"/>
    </location>
</feature>
<dbReference type="Proteomes" id="UP000076962">
    <property type="component" value="Unassembled WGS sequence"/>
</dbReference>
<proteinExistence type="predicted"/>
<organism evidence="3 4">
    <name type="scientific">Candidatus Thiomargarita nelsonii</name>
    <dbReference type="NCBI Taxonomy" id="1003181"/>
    <lineage>
        <taxon>Bacteria</taxon>
        <taxon>Pseudomonadati</taxon>
        <taxon>Pseudomonadota</taxon>
        <taxon>Gammaproteobacteria</taxon>
        <taxon>Thiotrichales</taxon>
        <taxon>Thiotrichaceae</taxon>
        <taxon>Thiomargarita</taxon>
    </lineage>
</organism>
<evidence type="ECO:0000256" key="2">
    <source>
        <dbReference type="SAM" id="MobiDB-lite"/>
    </source>
</evidence>
<evidence type="ECO:0000256" key="1">
    <source>
        <dbReference type="SAM" id="Coils"/>
    </source>
</evidence>
<gene>
    <name evidence="3" type="ORF">THIOM_000577</name>
</gene>
<accession>A0A176S6C6</accession>
<reference evidence="3 4" key="1">
    <citation type="submission" date="2016-05" db="EMBL/GenBank/DDBJ databases">
        <title>Single-cell genome of chain-forming Candidatus Thiomargarita nelsonii and comparison to other large sulfur-oxidizing bacteria.</title>
        <authorList>
            <person name="Winkel M."/>
            <person name="Salman V."/>
            <person name="Woyke T."/>
            <person name="Schulz-Vogt H."/>
            <person name="Richter M."/>
            <person name="Flood B."/>
            <person name="Bailey J."/>
            <person name="Amann R."/>
            <person name="Mussmann M."/>
        </authorList>
    </citation>
    <scope>NUCLEOTIDE SEQUENCE [LARGE SCALE GENOMIC DNA]</scope>
    <source>
        <strain evidence="3 4">THI036</strain>
    </source>
</reference>
<dbReference type="AlphaFoldDB" id="A0A176S6C6"/>
<dbReference type="EMBL" id="LUTY01000279">
    <property type="protein sequence ID" value="OAD23585.1"/>
    <property type="molecule type" value="Genomic_DNA"/>
</dbReference>
<keyword evidence="1" id="KW-0175">Coiled coil</keyword>
<protein>
    <submittedName>
        <fullName evidence="3">Uncharacterized protein</fullName>
    </submittedName>
</protein>
<evidence type="ECO:0000313" key="4">
    <source>
        <dbReference type="Proteomes" id="UP000076962"/>
    </source>
</evidence>
<evidence type="ECO:0000313" key="3">
    <source>
        <dbReference type="EMBL" id="OAD23585.1"/>
    </source>
</evidence>